<keyword evidence="2" id="KW-1185">Reference proteome</keyword>
<comment type="caution">
    <text evidence="1">The sequence shown here is derived from an EMBL/GenBank/DDBJ whole genome shotgun (WGS) entry which is preliminary data.</text>
</comment>
<sequence>MAIVVQLSKLETFAVGCVGGYVQVGELLFVAVPRKRLGKPCDNVDCRPAFQAGNASRAVMFEVTCKLASYRSLLYLANGLESRATMAIVVQLSKLVTVRGRLRSRQGASSRVVVCCCVTLTAWKAKRQC</sequence>
<reference evidence="1 2" key="1">
    <citation type="submission" date="2024-02" db="EMBL/GenBank/DDBJ databases">
        <title>Rhodopirellula caenicola NBRC 110016.</title>
        <authorList>
            <person name="Ichikawa N."/>
            <person name="Katano-Makiyama Y."/>
            <person name="Hidaka K."/>
        </authorList>
    </citation>
    <scope>NUCLEOTIDE SEQUENCE [LARGE SCALE GENOMIC DNA]</scope>
    <source>
        <strain evidence="1 2">NBRC 110016</strain>
    </source>
</reference>
<accession>A0ABP9VTY0</accession>
<protein>
    <submittedName>
        <fullName evidence="1">Uncharacterized protein</fullName>
    </submittedName>
</protein>
<name>A0ABP9VTY0_9BACT</name>
<evidence type="ECO:0000313" key="1">
    <source>
        <dbReference type="EMBL" id="GAA5508590.1"/>
    </source>
</evidence>
<organism evidence="1 2">
    <name type="scientific">Novipirellula caenicola</name>
    <dbReference type="NCBI Taxonomy" id="1536901"/>
    <lineage>
        <taxon>Bacteria</taxon>
        <taxon>Pseudomonadati</taxon>
        <taxon>Planctomycetota</taxon>
        <taxon>Planctomycetia</taxon>
        <taxon>Pirellulales</taxon>
        <taxon>Pirellulaceae</taxon>
        <taxon>Novipirellula</taxon>
    </lineage>
</organism>
<dbReference type="EMBL" id="BAABRO010000010">
    <property type="protein sequence ID" value="GAA5508590.1"/>
    <property type="molecule type" value="Genomic_DNA"/>
</dbReference>
<gene>
    <name evidence="1" type="ORF">Rcae01_04057</name>
</gene>
<proteinExistence type="predicted"/>
<evidence type="ECO:0000313" key="2">
    <source>
        <dbReference type="Proteomes" id="UP001416858"/>
    </source>
</evidence>
<dbReference type="Proteomes" id="UP001416858">
    <property type="component" value="Unassembled WGS sequence"/>
</dbReference>